<gene>
    <name evidence="4" type="ORF">V1264_000841</name>
</gene>
<dbReference type="PANTHER" id="PTHR43404">
    <property type="entry name" value="LIPOPOLYSACCHARIDE CHOLINEPHOSPHOTRANSFERASE LICD"/>
    <property type="match status" value="1"/>
</dbReference>
<protein>
    <recommendedName>
        <fullName evidence="3">LicD/FKTN/FKRP nucleotidyltransferase domain-containing protein</fullName>
    </recommendedName>
</protein>
<keyword evidence="2" id="KW-0812">Transmembrane</keyword>
<keyword evidence="2" id="KW-1133">Transmembrane helix</keyword>
<feature type="compositionally biased region" description="Basic and acidic residues" evidence="1">
    <location>
        <begin position="92"/>
        <end position="102"/>
    </location>
</feature>
<dbReference type="GO" id="GO:0009100">
    <property type="term" value="P:glycoprotein metabolic process"/>
    <property type="evidence" value="ECO:0007669"/>
    <property type="project" value="UniProtKB-ARBA"/>
</dbReference>
<organism evidence="4 5">
    <name type="scientific">Littorina saxatilis</name>
    <dbReference type="NCBI Taxonomy" id="31220"/>
    <lineage>
        <taxon>Eukaryota</taxon>
        <taxon>Metazoa</taxon>
        <taxon>Spiralia</taxon>
        <taxon>Lophotrochozoa</taxon>
        <taxon>Mollusca</taxon>
        <taxon>Gastropoda</taxon>
        <taxon>Caenogastropoda</taxon>
        <taxon>Littorinimorpha</taxon>
        <taxon>Littorinoidea</taxon>
        <taxon>Littorinidae</taxon>
        <taxon>Littorina</taxon>
    </lineage>
</organism>
<dbReference type="AlphaFoldDB" id="A0AAN9C055"/>
<evidence type="ECO:0000256" key="2">
    <source>
        <dbReference type="SAM" id="Phobius"/>
    </source>
</evidence>
<keyword evidence="5" id="KW-1185">Reference proteome</keyword>
<reference evidence="4 5" key="1">
    <citation type="submission" date="2024-02" db="EMBL/GenBank/DDBJ databases">
        <title>Chromosome-scale genome assembly of the rough periwinkle Littorina saxatilis.</title>
        <authorList>
            <person name="De Jode A."/>
            <person name="Faria R."/>
            <person name="Formenti G."/>
            <person name="Sims Y."/>
            <person name="Smith T.P."/>
            <person name="Tracey A."/>
            <person name="Wood J.M.D."/>
            <person name="Zagrodzka Z.B."/>
            <person name="Johannesson K."/>
            <person name="Butlin R.K."/>
            <person name="Leder E.H."/>
        </authorList>
    </citation>
    <scope>NUCLEOTIDE SEQUENCE [LARGE SCALE GENOMIC DNA]</scope>
    <source>
        <strain evidence="4">Snail1</strain>
        <tissue evidence="4">Muscle</tissue>
    </source>
</reference>
<proteinExistence type="predicted"/>
<feature type="transmembrane region" description="Helical" evidence="2">
    <location>
        <begin position="26"/>
        <end position="44"/>
    </location>
</feature>
<dbReference type="InterPro" id="IPR007074">
    <property type="entry name" value="LicD/FKTN/FKRP_NTP_transf"/>
</dbReference>
<dbReference type="Pfam" id="PF04991">
    <property type="entry name" value="LicD"/>
    <property type="match status" value="1"/>
</dbReference>
<feature type="region of interest" description="Disordered" evidence="1">
    <location>
        <begin position="92"/>
        <end position="116"/>
    </location>
</feature>
<evidence type="ECO:0000259" key="3">
    <source>
        <dbReference type="Pfam" id="PF04991"/>
    </source>
</evidence>
<feature type="domain" description="LicD/FKTN/FKRP nucleotidyltransferase" evidence="3">
    <location>
        <begin position="165"/>
        <end position="215"/>
    </location>
</feature>
<evidence type="ECO:0000256" key="1">
    <source>
        <dbReference type="SAM" id="MobiDB-lite"/>
    </source>
</evidence>
<dbReference type="InterPro" id="IPR052942">
    <property type="entry name" value="LPS_cholinephosphotransferase"/>
</dbReference>
<accession>A0AAN9C055</accession>
<dbReference type="PANTHER" id="PTHR43404:SF2">
    <property type="entry name" value="LIPOPOLYSACCHARIDE CHOLINEPHOSPHOTRANSFERASE LICD"/>
    <property type="match status" value="1"/>
</dbReference>
<keyword evidence="2" id="KW-0472">Membrane</keyword>
<dbReference type="EMBL" id="JBAMIC010000001">
    <property type="protein sequence ID" value="KAK7114852.1"/>
    <property type="molecule type" value="Genomic_DNA"/>
</dbReference>
<comment type="caution">
    <text evidence="4">The sequence shown here is derived from an EMBL/GenBank/DDBJ whole genome shotgun (WGS) entry which is preliminary data.</text>
</comment>
<evidence type="ECO:0000313" key="4">
    <source>
        <dbReference type="EMBL" id="KAK7114852.1"/>
    </source>
</evidence>
<sequence>MTQIPGKLHLRPRGVMRLRMFREARVVRLLTTLSFLLVVVMFVPEIRNTILPVPIAWKSLSLWKLFKVNRIHTVSGDLAALSACTNVTSHSVRDRLRPERGSKANGSPPEGPGRRHADIELYARAHKWVNSSEERRLKFSPYLPQMTLKDKWRLLDTWRAFHHVCDQHNISYFFTEGSLLGLLRHGGLIPWDDDMDVAVDVKEMDKLQRVLSCLPGYTLHIKNNMHWKFFADDAQIVPVEPRPKTLHPKVLTTKEEAQKYRVEYEPHENVVMRYPFLDVFLVKNDGEYTYALTNYVNPTTMYRTDDIYPLSKAPFEGYLVPVPHRAHELMEALFGFRTCMSPWHNHRIAQGIDNIFKIPCTDLAAMYPILL</sequence>
<name>A0AAN9C055_9CAEN</name>
<dbReference type="Proteomes" id="UP001374579">
    <property type="component" value="Unassembled WGS sequence"/>
</dbReference>
<evidence type="ECO:0000313" key="5">
    <source>
        <dbReference type="Proteomes" id="UP001374579"/>
    </source>
</evidence>